<name>A0ABW1I7M0_9PSEU</name>
<feature type="compositionally biased region" description="Low complexity" evidence="1">
    <location>
        <begin position="224"/>
        <end position="290"/>
    </location>
</feature>
<dbReference type="Proteomes" id="UP001596119">
    <property type="component" value="Unassembled WGS sequence"/>
</dbReference>
<keyword evidence="2" id="KW-1133">Transmembrane helix</keyword>
<evidence type="ECO:0000313" key="4">
    <source>
        <dbReference type="Proteomes" id="UP001596119"/>
    </source>
</evidence>
<keyword evidence="4" id="KW-1185">Reference proteome</keyword>
<evidence type="ECO:0000256" key="1">
    <source>
        <dbReference type="SAM" id="MobiDB-lite"/>
    </source>
</evidence>
<sequence>MIDDETRARRSVPVPRRPLDDVDLDDAPLGSPAAPLFTPVDPPRSVPGAWDAGRAPRAWDATRVSDAPEWHATRVSDAPAWDATRVSDAPGWDADATRVSPGASWDAPADATALAGTPAIEATTAISARRRAELAAESPIDATAAIASVRPVFVDERGRRTRGIKFGIYSVVAVCIVFLAVVGISLAAGNRGPLMEIPLLGGASPAEASDTVDTNEIAPPPEPVAEAPAPTTAARPAATTTRAPARAVPVAPVQVTTTAPAPTTTVEPAPTTTTAPSPTTRTRGPRNTNSEGGGNTGTETATDPARIAAPVTNP</sequence>
<gene>
    <name evidence="3" type="ORF">ACFQH9_14030</name>
</gene>
<accession>A0ABW1I7M0</accession>
<keyword evidence="2" id="KW-0812">Transmembrane</keyword>
<organism evidence="3 4">
    <name type="scientific">Pseudonocardia lutea</name>
    <dbReference type="NCBI Taxonomy" id="2172015"/>
    <lineage>
        <taxon>Bacteria</taxon>
        <taxon>Bacillati</taxon>
        <taxon>Actinomycetota</taxon>
        <taxon>Actinomycetes</taxon>
        <taxon>Pseudonocardiales</taxon>
        <taxon>Pseudonocardiaceae</taxon>
        <taxon>Pseudonocardia</taxon>
    </lineage>
</organism>
<dbReference type="RefSeq" id="WP_379566492.1">
    <property type="nucleotide sequence ID" value="NZ_JBHSQK010000032.1"/>
</dbReference>
<dbReference type="EMBL" id="JBHSQK010000032">
    <property type="protein sequence ID" value="MFC5949390.1"/>
    <property type="molecule type" value="Genomic_DNA"/>
</dbReference>
<feature type="region of interest" description="Disordered" evidence="1">
    <location>
        <begin position="1"/>
        <end position="52"/>
    </location>
</feature>
<feature type="transmembrane region" description="Helical" evidence="2">
    <location>
        <begin position="166"/>
        <end position="188"/>
    </location>
</feature>
<keyword evidence="2" id="KW-0472">Membrane</keyword>
<evidence type="ECO:0000313" key="3">
    <source>
        <dbReference type="EMBL" id="MFC5949390.1"/>
    </source>
</evidence>
<evidence type="ECO:0000256" key="2">
    <source>
        <dbReference type="SAM" id="Phobius"/>
    </source>
</evidence>
<protein>
    <submittedName>
        <fullName evidence="3">Uncharacterized protein</fullName>
    </submittedName>
</protein>
<feature type="region of interest" description="Disordered" evidence="1">
    <location>
        <begin position="205"/>
        <end position="314"/>
    </location>
</feature>
<reference evidence="4" key="1">
    <citation type="journal article" date="2019" name="Int. J. Syst. Evol. Microbiol.">
        <title>The Global Catalogue of Microorganisms (GCM) 10K type strain sequencing project: providing services to taxonomists for standard genome sequencing and annotation.</title>
        <authorList>
            <consortium name="The Broad Institute Genomics Platform"/>
            <consortium name="The Broad Institute Genome Sequencing Center for Infectious Disease"/>
            <person name="Wu L."/>
            <person name="Ma J."/>
        </authorList>
    </citation>
    <scope>NUCLEOTIDE SEQUENCE [LARGE SCALE GENOMIC DNA]</scope>
    <source>
        <strain evidence="4">CGMCC 4.7397</strain>
    </source>
</reference>
<proteinExistence type="predicted"/>
<comment type="caution">
    <text evidence="3">The sequence shown here is derived from an EMBL/GenBank/DDBJ whole genome shotgun (WGS) entry which is preliminary data.</text>
</comment>